<dbReference type="GO" id="GO:0010181">
    <property type="term" value="F:FMN binding"/>
    <property type="evidence" value="ECO:0007669"/>
    <property type="project" value="InterPro"/>
</dbReference>
<sequence length="394" mass="42799">MKTANIADLREQARRRLPTMFFDYIDGGSFSERTMRANEADFDDWLLDPLVLRDVSHRDLSASFLGGEHALPIVLGPVGFAGLFAGNGEAQAAQAAAAAGIPMCLSTFSICSMEEVARAADMPLYLQLYILRDRILCEEMIERARNANVKALVLTVDSAVSSIRERDTRNGFRTASRLRPGAALDMALHPRWAADMLLSRRPRLGNISPRCSAGRNFMDQVSFLSNQLDPTLRWEDIRWLKERWNGPLVIKGILTPDDARRAVDHGATAIVVSNHGGRQLDGAMSTISALPSVAAAVDGEVEIFLDGGVRRGTHIVKALALGADGVFLGRAWVYGLAAHGRSGVADAISLLRAEFDLTLALMGVTSIAELRKTGTRLRRTQPGIGNAAVLRRAS</sequence>
<dbReference type="PIRSF" id="PIRSF000138">
    <property type="entry name" value="Al-hdrx_acd_dh"/>
    <property type="match status" value="1"/>
</dbReference>
<name>A0A934SYP4_9BURK</name>
<dbReference type="RefSeq" id="WP_200592128.1">
    <property type="nucleotide sequence ID" value="NZ_JAEPBG010000004.1"/>
</dbReference>
<evidence type="ECO:0000256" key="4">
    <source>
        <dbReference type="ARBA" id="ARBA00023002"/>
    </source>
</evidence>
<dbReference type="Proteomes" id="UP000622890">
    <property type="component" value="Unassembled WGS sequence"/>
</dbReference>
<feature type="active site" description="Proton acceptor" evidence="6">
    <location>
        <position position="275"/>
    </location>
</feature>
<dbReference type="PROSITE" id="PS51349">
    <property type="entry name" value="FMN_HYDROXY_ACID_DH_2"/>
    <property type="match status" value="1"/>
</dbReference>
<reference evidence="9" key="1">
    <citation type="submission" date="2021-01" db="EMBL/GenBank/DDBJ databases">
        <title>Genome sequence of strain Noviherbaspirillum sp. DKR-6.</title>
        <authorList>
            <person name="Chaudhary D.K."/>
        </authorList>
    </citation>
    <scope>NUCLEOTIDE SEQUENCE</scope>
    <source>
        <strain evidence="9">DKR-6</strain>
    </source>
</reference>
<keyword evidence="3 7" id="KW-0288">FMN</keyword>
<dbReference type="InterPro" id="IPR013785">
    <property type="entry name" value="Aldolase_TIM"/>
</dbReference>
<evidence type="ECO:0000256" key="5">
    <source>
        <dbReference type="ARBA" id="ARBA00024042"/>
    </source>
</evidence>
<evidence type="ECO:0000256" key="2">
    <source>
        <dbReference type="ARBA" id="ARBA00022630"/>
    </source>
</evidence>
<evidence type="ECO:0000259" key="8">
    <source>
        <dbReference type="PROSITE" id="PS51349"/>
    </source>
</evidence>
<dbReference type="InterPro" id="IPR012133">
    <property type="entry name" value="Alpha-hydoxy_acid_DH_FMN"/>
</dbReference>
<evidence type="ECO:0000313" key="10">
    <source>
        <dbReference type="Proteomes" id="UP000622890"/>
    </source>
</evidence>
<dbReference type="EMBL" id="JAEPBG010000004">
    <property type="protein sequence ID" value="MBK4735362.1"/>
    <property type="molecule type" value="Genomic_DNA"/>
</dbReference>
<feature type="binding site" evidence="7">
    <location>
        <begin position="329"/>
        <end position="330"/>
    </location>
    <ligand>
        <name>FMN</name>
        <dbReference type="ChEBI" id="CHEBI:58210"/>
    </ligand>
</feature>
<comment type="similarity">
    <text evidence="5">Belongs to the FMN-dependent alpha-hydroxy acid dehydrogenase family.</text>
</comment>
<feature type="binding site" evidence="7">
    <location>
        <begin position="77"/>
        <end position="79"/>
    </location>
    <ligand>
        <name>FMN</name>
        <dbReference type="ChEBI" id="CHEBI:58210"/>
    </ligand>
</feature>
<feature type="binding site" evidence="7">
    <location>
        <position position="164"/>
    </location>
    <ligand>
        <name>glyoxylate</name>
        <dbReference type="ChEBI" id="CHEBI:36655"/>
    </ligand>
</feature>
<feature type="binding site" evidence="7">
    <location>
        <position position="278"/>
    </location>
    <ligand>
        <name>glyoxylate</name>
        <dbReference type="ChEBI" id="CHEBI:36655"/>
    </ligand>
</feature>
<dbReference type="PROSITE" id="PS00557">
    <property type="entry name" value="FMN_HYDROXY_ACID_DH_1"/>
    <property type="match status" value="1"/>
</dbReference>
<dbReference type="Pfam" id="PF01070">
    <property type="entry name" value="FMN_dh"/>
    <property type="match status" value="1"/>
</dbReference>
<keyword evidence="10" id="KW-1185">Reference proteome</keyword>
<feature type="binding site" evidence="7">
    <location>
        <position position="127"/>
    </location>
    <ligand>
        <name>FMN</name>
        <dbReference type="ChEBI" id="CHEBI:58210"/>
    </ligand>
</feature>
<dbReference type="InterPro" id="IPR000262">
    <property type="entry name" value="FMN-dep_DH"/>
</dbReference>
<feature type="binding site" evidence="7">
    <location>
        <position position="251"/>
    </location>
    <ligand>
        <name>FMN</name>
        <dbReference type="ChEBI" id="CHEBI:58210"/>
    </ligand>
</feature>
<organism evidence="9 10">
    <name type="scientific">Noviherbaspirillum pedocola</name>
    <dbReference type="NCBI Taxonomy" id="2801341"/>
    <lineage>
        <taxon>Bacteria</taxon>
        <taxon>Pseudomonadati</taxon>
        <taxon>Pseudomonadota</taxon>
        <taxon>Betaproteobacteria</taxon>
        <taxon>Burkholderiales</taxon>
        <taxon>Oxalobacteraceae</taxon>
        <taxon>Noviherbaspirillum</taxon>
    </lineage>
</organism>
<evidence type="ECO:0000256" key="1">
    <source>
        <dbReference type="ARBA" id="ARBA00001917"/>
    </source>
</evidence>
<evidence type="ECO:0000256" key="7">
    <source>
        <dbReference type="PIRSR" id="PIRSR000138-2"/>
    </source>
</evidence>
<feature type="binding site" evidence="7">
    <location>
        <position position="273"/>
    </location>
    <ligand>
        <name>FMN</name>
        <dbReference type="ChEBI" id="CHEBI:58210"/>
    </ligand>
</feature>
<keyword evidence="4" id="KW-0560">Oxidoreductase</keyword>
<feature type="binding site" evidence="7">
    <location>
        <begin position="306"/>
        <end position="310"/>
    </location>
    <ligand>
        <name>FMN</name>
        <dbReference type="ChEBI" id="CHEBI:58210"/>
    </ligand>
</feature>
<dbReference type="GO" id="GO:0005886">
    <property type="term" value="C:plasma membrane"/>
    <property type="evidence" value="ECO:0007669"/>
    <property type="project" value="TreeGrafter"/>
</dbReference>
<evidence type="ECO:0000256" key="6">
    <source>
        <dbReference type="PIRSR" id="PIRSR000138-1"/>
    </source>
</evidence>
<dbReference type="SUPFAM" id="SSF51395">
    <property type="entry name" value="FMN-linked oxidoreductases"/>
    <property type="match status" value="1"/>
</dbReference>
<dbReference type="InterPro" id="IPR008259">
    <property type="entry name" value="FMN_hydac_DH_AS"/>
</dbReference>
<dbReference type="PANTHER" id="PTHR10578">
    <property type="entry name" value="S -2-HYDROXY-ACID OXIDASE-RELATED"/>
    <property type="match status" value="1"/>
</dbReference>
<evidence type="ECO:0000313" key="9">
    <source>
        <dbReference type="EMBL" id="MBK4735362.1"/>
    </source>
</evidence>
<dbReference type="CDD" id="cd02809">
    <property type="entry name" value="alpha_hydroxyacid_oxid_FMN"/>
    <property type="match status" value="1"/>
</dbReference>
<gene>
    <name evidence="9" type="ORF">JJB74_12125</name>
</gene>
<dbReference type="FunFam" id="3.20.20.70:FF:000029">
    <property type="entry name" value="L-lactate dehydrogenase"/>
    <property type="match status" value="1"/>
</dbReference>
<accession>A0A934SYP4</accession>
<feature type="binding site" evidence="7">
    <location>
        <position position="155"/>
    </location>
    <ligand>
        <name>FMN</name>
        <dbReference type="ChEBI" id="CHEBI:58210"/>
    </ligand>
</feature>
<comment type="cofactor">
    <cofactor evidence="1">
        <name>FMN</name>
        <dbReference type="ChEBI" id="CHEBI:58210"/>
    </cofactor>
</comment>
<dbReference type="PANTHER" id="PTHR10578:SF107">
    <property type="entry name" value="2-HYDROXYACID OXIDASE 1"/>
    <property type="match status" value="1"/>
</dbReference>
<feature type="domain" description="FMN hydroxy acid dehydrogenase" evidence="8">
    <location>
        <begin position="1"/>
        <end position="380"/>
    </location>
</feature>
<protein>
    <submittedName>
        <fullName evidence="9">Alpha-hydroxy-acid oxidizing protein</fullName>
    </submittedName>
</protein>
<keyword evidence="2 7" id="KW-0285">Flavoprotein</keyword>
<evidence type="ECO:0000256" key="3">
    <source>
        <dbReference type="ARBA" id="ARBA00022643"/>
    </source>
</evidence>
<dbReference type="InterPro" id="IPR037396">
    <property type="entry name" value="FMN_HAD"/>
</dbReference>
<feature type="binding site" evidence="7">
    <location>
        <position position="106"/>
    </location>
    <ligand>
        <name>FMN</name>
        <dbReference type="ChEBI" id="CHEBI:58210"/>
    </ligand>
</feature>
<dbReference type="Gene3D" id="3.20.20.70">
    <property type="entry name" value="Aldolase class I"/>
    <property type="match status" value="1"/>
</dbReference>
<dbReference type="GO" id="GO:0004459">
    <property type="term" value="F:L-lactate dehydrogenase (NAD+) activity"/>
    <property type="evidence" value="ECO:0007669"/>
    <property type="project" value="TreeGrafter"/>
</dbReference>
<feature type="binding site" evidence="7">
    <location>
        <position position="275"/>
    </location>
    <ligand>
        <name>glyoxylate</name>
        <dbReference type="ChEBI" id="CHEBI:36655"/>
    </ligand>
</feature>
<comment type="caution">
    <text evidence="9">The sequence shown here is derived from an EMBL/GenBank/DDBJ whole genome shotgun (WGS) entry which is preliminary data.</text>
</comment>
<dbReference type="GO" id="GO:0009060">
    <property type="term" value="P:aerobic respiration"/>
    <property type="evidence" value="ECO:0007669"/>
    <property type="project" value="TreeGrafter"/>
</dbReference>
<dbReference type="AlphaFoldDB" id="A0A934SYP4"/>
<dbReference type="NCBIfam" id="NF008398">
    <property type="entry name" value="PRK11197.1"/>
    <property type="match status" value="1"/>
</dbReference>
<proteinExistence type="inferred from homology"/>
<feature type="binding site" evidence="7">
    <location>
        <position position="129"/>
    </location>
    <ligand>
        <name>glyoxylate</name>
        <dbReference type="ChEBI" id="CHEBI:36655"/>
    </ligand>
</feature>
<feature type="binding site" evidence="7">
    <location>
        <position position="24"/>
    </location>
    <ligand>
        <name>glyoxylate</name>
        <dbReference type="ChEBI" id="CHEBI:36655"/>
    </ligand>
</feature>